<evidence type="ECO:0000256" key="4">
    <source>
        <dbReference type="ARBA" id="ARBA00022723"/>
    </source>
</evidence>
<evidence type="ECO:0000256" key="5">
    <source>
        <dbReference type="ARBA" id="ARBA00022771"/>
    </source>
</evidence>
<dbReference type="eggNOG" id="KOG1844">
    <property type="taxonomic scope" value="Eukaryota"/>
</dbReference>
<dbReference type="PROSITE" id="PS50815">
    <property type="entry name" value="HORMA"/>
    <property type="match status" value="1"/>
</dbReference>
<dbReference type="RefSeq" id="XP_007674725.1">
    <property type="nucleotide sequence ID" value="XM_007676535.1"/>
</dbReference>
<evidence type="ECO:0000313" key="12">
    <source>
        <dbReference type="Proteomes" id="UP000011761"/>
    </source>
</evidence>
<dbReference type="InterPro" id="IPR001965">
    <property type="entry name" value="Znf_PHD"/>
</dbReference>
<dbReference type="GO" id="GO:0051598">
    <property type="term" value="P:meiotic recombination checkpoint signaling"/>
    <property type="evidence" value="ECO:0007669"/>
    <property type="project" value="TreeGrafter"/>
</dbReference>
<feature type="compositionally biased region" description="Polar residues" evidence="9">
    <location>
        <begin position="247"/>
        <end position="256"/>
    </location>
</feature>
<name>M2N1F7_BAUPA</name>
<dbReference type="PANTHER" id="PTHR48225">
    <property type="entry name" value="HORMA DOMAIN-CONTAINING PROTEIN 1"/>
    <property type="match status" value="1"/>
</dbReference>
<keyword evidence="8" id="KW-0469">Meiosis</keyword>
<organism evidence="11 12">
    <name type="scientific">Baudoinia panamericana (strain UAMH 10762)</name>
    <name type="common">Angels' share fungus</name>
    <name type="synonym">Baudoinia compniacensis (strain UAMH 10762)</name>
    <dbReference type="NCBI Taxonomy" id="717646"/>
    <lineage>
        <taxon>Eukaryota</taxon>
        <taxon>Fungi</taxon>
        <taxon>Dikarya</taxon>
        <taxon>Ascomycota</taxon>
        <taxon>Pezizomycotina</taxon>
        <taxon>Dothideomycetes</taxon>
        <taxon>Dothideomycetidae</taxon>
        <taxon>Mycosphaerellales</taxon>
        <taxon>Teratosphaeriaceae</taxon>
        <taxon>Baudoinia</taxon>
    </lineage>
</organism>
<evidence type="ECO:0000256" key="6">
    <source>
        <dbReference type="ARBA" id="ARBA00022833"/>
    </source>
</evidence>
<evidence type="ECO:0000256" key="2">
    <source>
        <dbReference type="ARBA" id="ARBA00004286"/>
    </source>
</evidence>
<reference evidence="11 12" key="1">
    <citation type="journal article" date="2012" name="PLoS Pathog.">
        <title>Diverse lifestyles and strategies of plant pathogenesis encoded in the genomes of eighteen Dothideomycetes fungi.</title>
        <authorList>
            <person name="Ohm R.A."/>
            <person name="Feau N."/>
            <person name="Henrissat B."/>
            <person name="Schoch C.L."/>
            <person name="Horwitz B.A."/>
            <person name="Barry K.W."/>
            <person name="Condon B.J."/>
            <person name="Copeland A.C."/>
            <person name="Dhillon B."/>
            <person name="Glaser F."/>
            <person name="Hesse C.N."/>
            <person name="Kosti I."/>
            <person name="LaButti K."/>
            <person name="Lindquist E.A."/>
            <person name="Lucas S."/>
            <person name="Salamov A.A."/>
            <person name="Bradshaw R.E."/>
            <person name="Ciuffetti L."/>
            <person name="Hamelin R.C."/>
            <person name="Kema G.H.J."/>
            <person name="Lawrence C."/>
            <person name="Scott J.A."/>
            <person name="Spatafora J.W."/>
            <person name="Turgeon B.G."/>
            <person name="de Wit P.J.G.M."/>
            <person name="Zhong S."/>
            <person name="Goodwin S.B."/>
            <person name="Grigoriev I.V."/>
        </authorList>
    </citation>
    <scope>NUCLEOTIDE SEQUENCE [LARGE SCALE GENOMIC DNA]</scope>
    <source>
        <strain evidence="11 12">UAMH 10762</strain>
    </source>
</reference>
<dbReference type="KEGG" id="bcom:BAUCODRAFT_403647"/>
<dbReference type="Pfam" id="PF20826">
    <property type="entry name" value="PHD_5"/>
    <property type="match status" value="1"/>
</dbReference>
<keyword evidence="4" id="KW-0479">Metal-binding</keyword>
<dbReference type="PANTHER" id="PTHR48225:SF7">
    <property type="entry name" value="MEIOSIS-SPECIFIC PROTEIN HOP1"/>
    <property type="match status" value="1"/>
</dbReference>
<dbReference type="InterPro" id="IPR013083">
    <property type="entry name" value="Znf_RING/FYVE/PHD"/>
</dbReference>
<keyword evidence="5" id="KW-0863">Zinc-finger</keyword>
<dbReference type="SMART" id="SM00249">
    <property type="entry name" value="PHD"/>
    <property type="match status" value="1"/>
</dbReference>
<dbReference type="EMBL" id="KB445553">
    <property type="protein sequence ID" value="EMC97773.1"/>
    <property type="molecule type" value="Genomic_DNA"/>
</dbReference>
<feature type="compositionally biased region" description="Polar residues" evidence="9">
    <location>
        <begin position="350"/>
        <end position="359"/>
    </location>
</feature>
<accession>M2N1F7</accession>
<dbReference type="InterPro" id="IPR051294">
    <property type="entry name" value="HORMA_MeioticProgression"/>
</dbReference>
<dbReference type="Proteomes" id="UP000011761">
    <property type="component" value="Unassembled WGS sequence"/>
</dbReference>
<keyword evidence="3" id="KW-0158">Chromosome</keyword>
<dbReference type="InterPro" id="IPR003511">
    <property type="entry name" value="HORMA_dom"/>
</dbReference>
<dbReference type="GeneID" id="19113975"/>
<dbReference type="GO" id="GO:0007130">
    <property type="term" value="P:synaptonemal complex assembly"/>
    <property type="evidence" value="ECO:0007669"/>
    <property type="project" value="TreeGrafter"/>
</dbReference>
<comment type="subcellular location">
    <subcellularLocation>
        <location evidence="2">Chromosome</location>
    </subcellularLocation>
    <subcellularLocation>
        <location evidence="1">Nucleus</location>
    </subcellularLocation>
</comment>
<evidence type="ECO:0000256" key="8">
    <source>
        <dbReference type="ARBA" id="ARBA00023254"/>
    </source>
</evidence>
<dbReference type="GO" id="GO:0008270">
    <property type="term" value="F:zinc ion binding"/>
    <property type="evidence" value="ECO:0007669"/>
    <property type="project" value="UniProtKB-KW"/>
</dbReference>
<keyword evidence="7" id="KW-0539">Nucleus</keyword>
<evidence type="ECO:0000256" key="3">
    <source>
        <dbReference type="ARBA" id="ARBA00022454"/>
    </source>
</evidence>
<dbReference type="OMA" id="HACYQCL"/>
<keyword evidence="6" id="KW-0862">Zinc</keyword>
<dbReference type="AlphaFoldDB" id="M2N1F7"/>
<evidence type="ECO:0000256" key="9">
    <source>
        <dbReference type="SAM" id="MobiDB-lite"/>
    </source>
</evidence>
<dbReference type="GO" id="GO:0005694">
    <property type="term" value="C:chromosome"/>
    <property type="evidence" value="ECO:0007669"/>
    <property type="project" value="UniProtKB-SubCell"/>
</dbReference>
<dbReference type="STRING" id="717646.M2N1F7"/>
<dbReference type="SUPFAM" id="SSF56019">
    <property type="entry name" value="The spindle assembly checkpoint protein mad2"/>
    <property type="match status" value="1"/>
</dbReference>
<evidence type="ECO:0000256" key="1">
    <source>
        <dbReference type="ARBA" id="ARBA00004123"/>
    </source>
</evidence>
<dbReference type="OrthoDB" id="1928087at2759"/>
<proteinExistence type="predicted"/>
<dbReference type="HOGENOM" id="CLU_019753_0_0_1"/>
<dbReference type="InterPro" id="IPR036570">
    <property type="entry name" value="HORMA_dom_sf"/>
</dbReference>
<dbReference type="Pfam" id="PF02301">
    <property type="entry name" value="HORMA"/>
    <property type="match status" value="1"/>
</dbReference>
<dbReference type="InterPro" id="IPR011011">
    <property type="entry name" value="Znf_FYVE_PHD"/>
</dbReference>
<dbReference type="Gene3D" id="3.30.40.10">
    <property type="entry name" value="Zinc/RING finger domain, C3HC4 (zinc finger)"/>
    <property type="match status" value="1"/>
</dbReference>
<dbReference type="SUPFAM" id="SSF57903">
    <property type="entry name" value="FYVE/PHD zinc finger"/>
    <property type="match status" value="1"/>
</dbReference>
<dbReference type="CDD" id="cd15558">
    <property type="entry name" value="PHD_Hop1p_like"/>
    <property type="match status" value="1"/>
</dbReference>
<feature type="region of interest" description="Disordered" evidence="9">
    <location>
        <begin position="232"/>
        <end position="256"/>
    </location>
</feature>
<feature type="domain" description="HORMA" evidence="10">
    <location>
        <begin position="1"/>
        <end position="199"/>
    </location>
</feature>
<dbReference type="GO" id="GO:0005634">
    <property type="term" value="C:nucleus"/>
    <property type="evidence" value="ECO:0007669"/>
    <property type="project" value="UniProtKB-SubCell"/>
</dbReference>
<evidence type="ECO:0000313" key="11">
    <source>
        <dbReference type="EMBL" id="EMC97773.1"/>
    </source>
</evidence>
<sequence>MTGKILPYEEYAAGSLPPRKSQAQRPAVVTEVLRRGRSKRVDRLLDLLEHGAFAALRDGYLRSVQILVHPAPDRREQVLEAYTFNIEYVRGLDNTKIVAGLGMDGPESALISVQSSIHALQQHLLNLMEMCKRLPLLPATRCIDMQLVCTPDCDKEYNLPGFDLAATTSLQFAEAHGWASQCNKLPEVDSMYHHSALQVSCLLPTTNSTSVFPEQVSFSGRCPVVEVLSATTTTADSAEGSEEAPSRISTAETASPSTIVDPAAQWQQLDEDATIDPREALGTPLPAAKRTTMPTVSADVQAAESTATAVRTATRASSGIDQSVDFTETQSSNILGMKNAFNDMMQTENMTQGDTQTQPPLLPESQPFQRRSHSVERRAVTSTGRGDHIDTQSSGKLTLSQAKARTLQADKHKLCKTAAASAKQAGRRSKIGDVILCQCGQTNEDGDMVQCAFCDTWQHLPCYGFTGSADQRLPQDHVCYRCLLGEQEMPRLNKLEDLAAKRRVMDHALHYGLSTQQSITMELELGFNKTVVKQVFDFLKSSGFIVAAPGSRKTSSRVPGKAQWLAVTDGPKHQLMLDTLFNPLLHIDHHVSRYWHLYHMNLD</sequence>
<dbReference type="Gene3D" id="3.30.900.10">
    <property type="entry name" value="HORMA domain"/>
    <property type="match status" value="1"/>
</dbReference>
<protein>
    <recommendedName>
        <fullName evidence="10">HORMA domain-containing protein</fullName>
    </recommendedName>
</protein>
<feature type="compositionally biased region" description="Basic and acidic residues" evidence="9">
    <location>
        <begin position="373"/>
        <end position="390"/>
    </location>
</feature>
<evidence type="ECO:0000259" key="10">
    <source>
        <dbReference type="PROSITE" id="PS50815"/>
    </source>
</evidence>
<feature type="region of interest" description="Disordered" evidence="9">
    <location>
        <begin position="350"/>
        <end position="398"/>
    </location>
</feature>
<gene>
    <name evidence="11" type="ORF">BAUCODRAFT_403647</name>
</gene>
<evidence type="ECO:0000256" key="7">
    <source>
        <dbReference type="ARBA" id="ARBA00023242"/>
    </source>
</evidence>
<keyword evidence="12" id="KW-1185">Reference proteome</keyword>